<dbReference type="EMBL" id="GG697332">
    <property type="protein sequence ID" value="EFQ25600.1"/>
    <property type="molecule type" value="Genomic_DNA"/>
</dbReference>
<dbReference type="Proteomes" id="UP000008782">
    <property type="component" value="Unassembled WGS sequence"/>
</dbReference>
<name>E3Q3J8_COLGM</name>
<protein>
    <submittedName>
        <fullName evidence="1">Uncharacterized protein</fullName>
    </submittedName>
</protein>
<evidence type="ECO:0000313" key="1">
    <source>
        <dbReference type="EMBL" id="EFQ25600.1"/>
    </source>
</evidence>
<dbReference type="VEuPathDB" id="FungiDB:GLRG_00744"/>
<organism evidence="2">
    <name type="scientific">Colletotrichum graminicola (strain M1.001 / M2 / FGSC 10212)</name>
    <name type="common">Maize anthracnose fungus</name>
    <name type="synonym">Glomerella graminicola</name>
    <dbReference type="NCBI Taxonomy" id="645133"/>
    <lineage>
        <taxon>Eukaryota</taxon>
        <taxon>Fungi</taxon>
        <taxon>Dikarya</taxon>
        <taxon>Ascomycota</taxon>
        <taxon>Pezizomycotina</taxon>
        <taxon>Sordariomycetes</taxon>
        <taxon>Hypocreomycetidae</taxon>
        <taxon>Glomerellales</taxon>
        <taxon>Glomerellaceae</taxon>
        <taxon>Colletotrichum</taxon>
        <taxon>Colletotrichum graminicola species complex</taxon>
    </lineage>
</organism>
<proteinExistence type="predicted"/>
<dbReference type="RefSeq" id="XP_008089620.1">
    <property type="nucleotide sequence ID" value="XM_008091429.1"/>
</dbReference>
<dbReference type="HOGENOM" id="CLU_2277286_0_0_1"/>
<keyword evidence="2" id="KW-1185">Reference proteome</keyword>
<reference evidence="2" key="1">
    <citation type="journal article" date="2012" name="Nat. Genet.">
        <title>Lifestyle transitions in plant pathogenic Colletotrichum fungi deciphered by genome and transcriptome analyses.</title>
        <authorList>
            <person name="O'Connell R.J."/>
            <person name="Thon M.R."/>
            <person name="Hacquard S."/>
            <person name="Amyotte S.G."/>
            <person name="Kleemann J."/>
            <person name="Torres M.F."/>
            <person name="Damm U."/>
            <person name="Buiate E.A."/>
            <person name="Epstein L."/>
            <person name="Alkan N."/>
            <person name="Altmueller J."/>
            <person name="Alvarado-Balderrama L."/>
            <person name="Bauser C.A."/>
            <person name="Becker C."/>
            <person name="Birren B.W."/>
            <person name="Chen Z."/>
            <person name="Choi J."/>
            <person name="Crouch J.A."/>
            <person name="Duvick J.P."/>
            <person name="Farman M.A."/>
            <person name="Gan P."/>
            <person name="Heiman D."/>
            <person name="Henrissat B."/>
            <person name="Howard R.J."/>
            <person name="Kabbage M."/>
            <person name="Koch C."/>
            <person name="Kracher B."/>
            <person name="Kubo Y."/>
            <person name="Law A.D."/>
            <person name="Lebrun M.-H."/>
            <person name="Lee Y.-H."/>
            <person name="Miyara I."/>
            <person name="Moore N."/>
            <person name="Neumann U."/>
            <person name="Nordstroem K."/>
            <person name="Panaccione D.G."/>
            <person name="Panstruga R."/>
            <person name="Place M."/>
            <person name="Proctor R.H."/>
            <person name="Prusky D."/>
            <person name="Rech G."/>
            <person name="Reinhardt R."/>
            <person name="Rollins J.A."/>
            <person name="Rounsley S."/>
            <person name="Schardl C.L."/>
            <person name="Schwartz D.C."/>
            <person name="Shenoy N."/>
            <person name="Shirasu K."/>
            <person name="Sikhakolli U.R."/>
            <person name="Stueber K."/>
            <person name="Sukno S.A."/>
            <person name="Sweigard J.A."/>
            <person name="Takano Y."/>
            <person name="Takahara H."/>
            <person name="Trail F."/>
            <person name="van der Does H.C."/>
            <person name="Voll L.M."/>
            <person name="Will I."/>
            <person name="Young S."/>
            <person name="Zeng Q."/>
            <person name="Zhang J."/>
            <person name="Zhou S."/>
            <person name="Dickman M.B."/>
            <person name="Schulze-Lefert P."/>
            <person name="Ver Loren van Themaat E."/>
            <person name="Ma L.-J."/>
            <person name="Vaillancourt L.J."/>
        </authorList>
    </citation>
    <scope>NUCLEOTIDE SEQUENCE [LARGE SCALE GENOMIC DNA]</scope>
    <source>
        <strain evidence="2">M1.001 / M2 / FGSC 10212</strain>
    </source>
</reference>
<gene>
    <name evidence="1" type="ORF">GLRG_00744</name>
</gene>
<dbReference type="GeneID" id="24406109"/>
<evidence type="ECO:0000313" key="2">
    <source>
        <dbReference type="Proteomes" id="UP000008782"/>
    </source>
</evidence>
<accession>E3Q3J8</accession>
<sequence length="102" mass="11234">MQSSYHEPFVLYATIPPTILTACFGCRASLLISAFDVLPRTPPKYCSKPLYEGVCLLPSLSQQEMRRLCVREVAVLPSGSAGWLVAKRSLNEYLRLGLVGST</sequence>
<dbReference type="AlphaFoldDB" id="E3Q3J8"/>